<dbReference type="RefSeq" id="WP_110757398.1">
    <property type="nucleotide sequence ID" value="NZ_PRLG01000013.1"/>
</dbReference>
<organism evidence="2 3">
    <name type="scientific">Paenibacillus illinoisensis</name>
    <dbReference type="NCBI Taxonomy" id="59845"/>
    <lineage>
        <taxon>Bacteria</taxon>
        <taxon>Bacillati</taxon>
        <taxon>Bacillota</taxon>
        <taxon>Bacilli</taxon>
        <taxon>Bacillales</taxon>
        <taxon>Paenibacillaceae</taxon>
        <taxon>Paenibacillus</taxon>
    </lineage>
</organism>
<comment type="caution">
    <text evidence="2">The sequence shown here is derived from an EMBL/GenBank/DDBJ whole genome shotgun (WGS) entry which is preliminary data.</text>
</comment>
<evidence type="ECO:0000259" key="1">
    <source>
        <dbReference type="Pfam" id="PF16804"/>
    </source>
</evidence>
<proteinExistence type="predicted"/>
<protein>
    <recommendedName>
        <fullName evidence="1">DUF5071 domain-containing protein</fullName>
    </recommendedName>
</protein>
<reference evidence="2 3" key="1">
    <citation type="submission" date="2018-01" db="EMBL/GenBank/DDBJ databases">
        <title>Genome sequence of the PGP bacterium Paenibacillus illinoisensis E3.</title>
        <authorList>
            <person name="Rolli E."/>
            <person name="Marasco R."/>
            <person name="Bessem C."/>
            <person name="Michoud G."/>
            <person name="Gaiarsa S."/>
            <person name="Borin S."/>
            <person name="Daffonchio D."/>
        </authorList>
    </citation>
    <scope>NUCLEOTIDE SEQUENCE [LARGE SCALE GENOMIC DNA]</scope>
    <source>
        <strain evidence="2 3">E3</strain>
    </source>
</reference>
<dbReference type="OrthoDB" id="1846249at2"/>
<dbReference type="Proteomes" id="UP000247459">
    <property type="component" value="Unassembled WGS sequence"/>
</dbReference>
<name>A0A2W0CAC1_9BACL</name>
<dbReference type="InterPro" id="IPR031837">
    <property type="entry name" value="DUF5071"/>
</dbReference>
<evidence type="ECO:0000313" key="2">
    <source>
        <dbReference type="EMBL" id="PYY29993.1"/>
    </source>
</evidence>
<dbReference type="Pfam" id="PF16804">
    <property type="entry name" value="DUF5071"/>
    <property type="match status" value="1"/>
</dbReference>
<sequence length="205" mass="23974">MINDARLDLILNSKEYLTYLPELLEGIQDINWPNVYCIVEFLNKHDVEVAPYVKTILLTEDTVWRYWMLTKLVSKWSKNTVEIVKSELLVIAELLDIYEETDLESLDILLTKVIVDWADVRSIVVAKEETIHSGLSSFTTEQIEEFKELEKLRQEIIQTDISLIPRYVQENEQALKMKDKYVTLSNYLVSLDSLKIKHIVNDLPL</sequence>
<gene>
    <name evidence="2" type="ORF">PIL02S_01590</name>
</gene>
<dbReference type="AlphaFoldDB" id="A0A2W0CAC1"/>
<dbReference type="EMBL" id="PRLG01000013">
    <property type="protein sequence ID" value="PYY29993.1"/>
    <property type="molecule type" value="Genomic_DNA"/>
</dbReference>
<evidence type="ECO:0000313" key="3">
    <source>
        <dbReference type="Proteomes" id="UP000247459"/>
    </source>
</evidence>
<accession>A0A2W0CAC1</accession>
<dbReference type="Gene3D" id="1.25.40.750">
    <property type="entry name" value="Domain of unknown function DUF5071"/>
    <property type="match status" value="1"/>
</dbReference>
<dbReference type="InterPro" id="IPR038692">
    <property type="entry name" value="Cthe_2751_sf"/>
</dbReference>
<feature type="domain" description="DUF5071" evidence="1">
    <location>
        <begin position="14"/>
        <end position="99"/>
    </location>
</feature>